<evidence type="ECO:0000313" key="12">
    <source>
        <dbReference type="Proteomes" id="UP000001568"/>
    </source>
</evidence>
<name>A4RZ60_OSTLU</name>
<feature type="transmembrane region" description="Helical" evidence="9">
    <location>
        <begin position="368"/>
        <end position="395"/>
    </location>
</feature>
<evidence type="ECO:0000259" key="10">
    <source>
        <dbReference type="Pfam" id="PF00909"/>
    </source>
</evidence>
<feature type="transmembrane region" description="Helical" evidence="9">
    <location>
        <begin position="36"/>
        <end position="56"/>
    </location>
</feature>
<dbReference type="GeneID" id="5002482"/>
<evidence type="ECO:0000256" key="3">
    <source>
        <dbReference type="ARBA" id="ARBA00022448"/>
    </source>
</evidence>
<keyword evidence="3" id="KW-0813">Transport</keyword>
<dbReference type="Proteomes" id="UP000001568">
    <property type="component" value="Chromosome 6"/>
</dbReference>
<keyword evidence="4 9" id="KW-0812">Transmembrane</keyword>
<evidence type="ECO:0000256" key="2">
    <source>
        <dbReference type="ARBA" id="ARBA00005887"/>
    </source>
</evidence>
<feature type="compositionally biased region" description="Polar residues" evidence="8">
    <location>
        <begin position="481"/>
        <end position="494"/>
    </location>
</feature>
<dbReference type="eggNOG" id="KOG0682">
    <property type="taxonomic scope" value="Eukaryota"/>
</dbReference>
<evidence type="ECO:0000256" key="1">
    <source>
        <dbReference type="ARBA" id="ARBA00004141"/>
    </source>
</evidence>
<dbReference type="EMBL" id="CP000586">
    <property type="protein sequence ID" value="ABO96813.1"/>
    <property type="molecule type" value="Genomic_DNA"/>
</dbReference>
<dbReference type="KEGG" id="olu:OSTLU_45928"/>
<dbReference type="PANTHER" id="PTHR11730:SF116">
    <property type="entry name" value="PROTEIN-SERINE_THREONINE PHOSPHATASE"/>
    <property type="match status" value="1"/>
</dbReference>
<evidence type="ECO:0000256" key="4">
    <source>
        <dbReference type="ARBA" id="ARBA00022692"/>
    </source>
</evidence>
<organism evidence="11 12">
    <name type="scientific">Ostreococcus lucimarinus (strain CCE9901)</name>
    <dbReference type="NCBI Taxonomy" id="436017"/>
    <lineage>
        <taxon>Eukaryota</taxon>
        <taxon>Viridiplantae</taxon>
        <taxon>Chlorophyta</taxon>
        <taxon>Mamiellophyceae</taxon>
        <taxon>Mamiellales</taxon>
        <taxon>Bathycoccaceae</taxon>
        <taxon>Ostreococcus</taxon>
    </lineage>
</organism>
<comment type="subcellular location">
    <subcellularLocation>
        <location evidence="1">Membrane</location>
        <topology evidence="1">Multi-pass membrane protein</topology>
    </subcellularLocation>
</comment>
<protein>
    <submittedName>
        <fullName evidence="11">Amt family transporter: ammonium</fullName>
    </submittedName>
</protein>
<dbReference type="GO" id="GO:0005886">
    <property type="term" value="C:plasma membrane"/>
    <property type="evidence" value="ECO:0007669"/>
    <property type="project" value="TreeGrafter"/>
</dbReference>
<feature type="transmembrane region" description="Helical" evidence="9">
    <location>
        <begin position="115"/>
        <end position="137"/>
    </location>
</feature>
<dbReference type="GO" id="GO:0008519">
    <property type="term" value="F:ammonium channel activity"/>
    <property type="evidence" value="ECO:0007669"/>
    <property type="project" value="InterPro"/>
</dbReference>
<evidence type="ECO:0000256" key="7">
    <source>
        <dbReference type="ARBA" id="ARBA00023177"/>
    </source>
</evidence>
<feature type="domain" description="Ammonium transporter AmtB-like" evidence="10">
    <location>
        <begin position="2"/>
        <end position="422"/>
    </location>
</feature>
<evidence type="ECO:0000256" key="5">
    <source>
        <dbReference type="ARBA" id="ARBA00022989"/>
    </source>
</evidence>
<feature type="transmembrane region" description="Helical" evidence="9">
    <location>
        <begin position="319"/>
        <end position="340"/>
    </location>
</feature>
<comment type="similarity">
    <text evidence="2">Belongs to the ammonia transporter channel (TC 1.A.11.2) family.</text>
</comment>
<keyword evidence="6 9" id="KW-0472">Membrane</keyword>
<feature type="transmembrane region" description="Helical" evidence="9">
    <location>
        <begin position="239"/>
        <end position="259"/>
    </location>
</feature>
<evidence type="ECO:0000256" key="9">
    <source>
        <dbReference type="SAM" id="Phobius"/>
    </source>
</evidence>
<dbReference type="PROSITE" id="PS01219">
    <property type="entry name" value="AMMONIUM_TRANSP"/>
    <property type="match status" value="1"/>
</dbReference>
<dbReference type="SUPFAM" id="SSF111352">
    <property type="entry name" value="Ammonium transporter"/>
    <property type="match status" value="1"/>
</dbReference>
<accession>A4RZ60</accession>
<keyword evidence="5 9" id="KW-1133">Transmembrane helix</keyword>
<feature type="transmembrane region" description="Helical" evidence="9">
    <location>
        <begin position="6"/>
        <end position="24"/>
    </location>
</feature>
<dbReference type="PANTHER" id="PTHR11730">
    <property type="entry name" value="AMMONIUM TRANSPORTER"/>
    <property type="match status" value="1"/>
</dbReference>
<dbReference type="HOGENOM" id="CLU_000445_33_1_1"/>
<dbReference type="InterPro" id="IPR018047">
    <property type="entry name" value="Ammonium_transpt_CS"/>
</dbReference>
<keyword evidence="7" id="KW-0924">Ammonia transport</keyword>
<dbReference type="GO" id="GO:0097272">
    <property type="term" value="P:ammonium homeostasis"/>
    <property type="evidence" value="ECO:0007669"/>
    <property type="project" value="TreeGrafter"/>
</dbReference>
<gene>
    <name evidence="11" type="ORF">OSTLU_45928</name>
</gene>
<dbReference type="OrthoDB" id="534912at2759"/>
<dbReference type="OMA" id="YTEFQTT"/>
<evidence type="ECO:0000256" key="8">
    <source>
        <dbReference type="SAM" id="MobiDB-lite"/>
    </source>
</evidence>
<dbReference type="AlphaFoldDB" id="A4RZ60"/>
<feature type="transmembrane region" description="Helical" evidence="9">
    <location>
        <begin position="294"/>
        <end position="312"/>
    </location>
</feature>
<evidence type="ECO:0000256" key="6">
    <source>
        <dbReference type="ARBA" id="ARBA00023136"/>
    </source>
</evidence>
<feature type="transmembrane region" description="Helical" evidence="9">
    <location>
        <begin position="157"/>
        <end position="181"/>
    </location>
</feature>
<reference evidence="11 12" key="1">
    <citation type="journal article" date="2007" name="Proc. Natl. Acad. Sci. U.S.A.">
        <title>The tiny eukaryote Ostreococcus provides genomic insights into the paradox of plankton speciation.</title>
        <authorList>
            <person name="Palenik B."/>
            <person name="Grimwood J."/>
            <person name="Aerts A."/>
            <person name="Rouze P."/>
            <person name="Salamov A."/>
            <person name="Putnam N."/>
            <person name="Dupont C."/>
            <person name="Jorgensen R."/>
            <person name="Derelle E."/>
            <person name="Rombauts S."/>
            <person name="Zhou K."/>
            <person name="Otillar R."/>
            <person name="Merchant S.S."/>
            <person name="Podell S."/>
            <person name="Gaasterland T."/>
            <person name="Napoli C."/>
            <person name="Gendler K."/>
            <person name="Manuell A."/>
            <person name="Tai V."/>
            <person name="Vallon O."/>
            <person name="Piganeau G."/>
            <person name="Jancek S."/>
            <person name="Heijde M."/>
            <person name="Jabbari K."/>
            <person name="Bowler C."/>
            <person name="Lohr M."/>
            <person name="Robbens S."/>
            <person name="Werner G."/>
            <person name="Dubchak I."/>
            <person name="Pazour G.J."/>
            <person name="Ren Q."/>
            <person name="Paulsen I."/>
            <person name="Delwiche C."/>
            <person name="Schmutz J."/>
            <person name="Rokhsar D."/>
            <person name="Van de Peer Y."/>
            <person name="Moreau H."/>
            <person name="Grigoriev I.V."/>
        </authorList>
    </citation>
    <scope>NUCLEOTIDE SEQUENCE [LARGE SCALE GENOMIC DNA]</scope>
    <source>
        <strain evidence="11 12">CCE9901</strain>
    </source>
</reference>
<dbReference type="Pfam" id="PF00909">
    <property type="entry name" value="Ammonium_transp"/>
    <property type="match status" value="1"/>
</dbReference>
<keyword evidence="12" id="KW-1185">Reference proteome</keyword>
<sequence>MYCATLVFAMSIGFALLEVGSVSIRNTKSVLVKNVLDLCASGVAYYAVGYGLAWGAGEDGFAGRDGFGMRSAKFDSANHATAAGAHANAFFSACFAATSATIVSGAVAERFPFQSYAVLSSVVAGVIFPIVSHWAWAENGWANPVRGGGRVLFDVGVLDYAGSGVVHVTGGLCALWAVYVVGARAGRFSHGRRANDMPQQNPVYQVIGGMLMWYGWFGFNCGSVRTLAEEHLITVARVGLVTALSGCLGGITVVCIDMYRDRSRVRPARMINGILTALVSSSGGAAFVEIGVSLVIGVVAGVLYVWASDFMVRKKLDDVVDAVAVHFFGGIWGIVASALFSAPKFLKHFYGDSYKGCGLLYGCSHGGAVFGAALVFLLALCAWVSVTALAVLAVLKYFNALRVSADRECNGLDRSMHGGSSYTEFQTTIFRFKDKSGSESQMEMRVRAGDAARFAMVLSEIMETDAKPTSVATSRRSSTSDGSLTPSPSQSPGRSSAPLLPGDLGSLGEAKLTITEE</sequence>
<dbReference type="InterPro" id="IPR024041">
    <property type="entry name" value="NH4_transpt_AmtB-like_dom"/>
</dbReference>
<dbReference type="Gene3D" id="1.10.3430.10">
    <property type="entry name" value="Ammonium transporter AmtB like domains"/>
    <property type="match status" value="1"/>
</dbReference>
<dbReference type="Gramene" id="ABO96813">
    <property type="protein sequence ID" value="ABO96813"/>
    <property type="gene ID" value="OSTLU_45928"/>
</dbReference>
<dbReference type="RefSeq" id="XP_001418520.1">
    <property type="nucleotide sequence ID" value="XM_001418483.1"/>
</dbReference>
<feature type="transmembrane region" description="Helical" evidence="9">
    <location>
        <begin position="202"/>
        <end position="219"/>
    </location>
</feature>
<feature type="region of interest" description="Disordered" evidence="8">
    <location>
        <begin position="465"/>
        <end position="517"/>
    </location>
</feature>
<dbReference type="STRING" id="436017.A4RZ60"/>
<dbReference type="InterPro" id="IPR029020">
    <property type="entry name" value="Ammonium/urea_transptr"/>
</dbReference>
<proteinExistence type="inferred from homology"/>
<evidence type="ECO:0000313" key="11">
    <source>
        <dbReference type="EMBL" id="ABO96813.1"/>
    </source>
</evidence>
<feature type="transmembrane region" description="Helical" evidence="9">
    <location>
        <begin position="89"/>
        <end position="108"/>
    </location>
</feature>